<proteinExistence type="predicted"/>
<accession>A0A9P5SR59</accession>
<name>A0A9P5SR59_9FUNG</name>
<feature type="region of interest" description="Disordered" evidence="1">
    <location>
        <begin position="316"/>
        <end position="345"/>
    </location>
</feature>
<evidence type="ECO:0000256" key="1">
    <source>
        <dbReference type="SAM" id="MobiDB-lite"/>
    </source>
</evidence>
<gene>
    <name evidence="2" type="ORF">BG006_010660</name>
</gene>
<dbReference type="AlphaFoldDB" id="A0A9P5SR59"/>
<dbReference type="Proteomes" id="UP000696485">
    <property type="component" value="Unassembled WGS sequence"/>
</dbReference>
<keyword evidence="3" id="KW-1185">Reference proteome</keyword>
<evidence type="ECO:0000313" key="2">
    <source>
        <dbReference type="EMBL" id="KAF9335770.1"/>
    </source>
</evidence>
<feature type="compositionally biased region" description="Polar residues" evidence="1">
    <location>
        <begin position="381"/>
        <end position="391"/>
    </location>
</feature>
<organism evidence="2 3">
    <name type="scientific">Podila minutissima</name>
    <dbReference type="NCBI Taxonomy" id="64525"/>
    <lineage>
        <taxon>Eukaryota</taxon>
        <taxon>Fungi</taxon>
        <taxon>Fungi incertae sedis</taxon>
        <taxon>Mucoromycota</taxon>
        <taxon>Mortierellomycotina</taxon>
        <taxon>Mortierellomycetes</taxon>
        <taxon>Mortierellales</taxon>
        <taxon>Mortierellaceae</taxon>
        <taxon>Podila</taxon>
    </lineage>
</organism>
<feature type="compositionally biased region" description="Polar residues" evidence="1">
    <location>
        <begin position="212"/>
        <end position="227"/>
    </location>
</feature>
<feature type="region of interest" description="Disordered" evidence="1">
    <location>
        <begin position="212"/>
        <end position="293"/>
    </location>
</feature>
<feature type="region of interest" description="Disordered" evidence="1">
    <location>
        <begin position="381"/>
        <end position="446"/>
    </location>
</feature>
<feature type="compositionally biased region" description="Low complexity" evidence="1">
    <location>
        <begin position="316"/>
        <end position="329"/>
    </location>
</feature>
<feature type="compositionally biased region" description="Polar residues" evidence="1">
    <location>
        <begin position="417"/>
        <end position="432"/>
    </location>
</feature>
<comment type="caution">
    <text evidence="2">The sequence shown here is derived from an EMBL/GenBank/DDBJ whole genome shotgun (WGS) entry which is preliminary data.</text>
</comment>
<evidence type="ECO:0000313" key="3">
    <source>
        <dbReference type="Proteomes" id="UP000696485"/>
    </source>
</evidence>
<sequence length="617" mass="68316">MNVLLKEVKLEHHDNADFSPGKLHGLQGIFKDPNNLVRRLIIVLEAVAHAKPSPFEPDGELHWNLLADALEVKNELFANLEPYDLLRTVVTKMAHIHNSSERLNKARERLGHGNKPTNETERVDDLLWTLLLLRTQQKKRSVPALSLDSVTAASSQAPATRLTNDVRSQKAAPLEKMVPPPVNVITPRPDAFPDVASQTPVTQATNEVAVQNAVSQEKTIPPRSNIQPGPRDYEQQGADLRGKEQDLQGTRKAHSGAGEVVGSRIVDLQEQETPIKEKTPVPQGTKRSTKEKEVLEDGAANLQEYPLKFIERQKMAAQQQEAAQPKSQQNTQLASAPAPAQHRSGHIGKYQENEQRSFTPRLSSQGGAFISGPSSYSLVKQEASSASSTNGSRKRDASSFQSTPFSSPPPQYLRGSINDSQNSHTIPETAGNNRRKSHGLQRSSLEVSPDVVVVEDEEPTAKRARWPSLPMQTWSFSVKDRVRTGPDPIILGLTSGTTKYSYQQPIAPPNDPTKITPAPLTRESNELLQNYIRQSQEKLDHFLQHVADQGALRDSQVSNMARDISHLKSNMDAIVSDFTTLRATNTMVIQSMNMMMEENQRLRETVNALIGKLDSSK</sequence>
<dbReference type="EMBL" id="JAAAUY010000086">
    <property type="protein sequence ID" value="KAF9335770.1"/>
    <property type="molecule type" value="Genomic_DNA"/>
</dbReference>
<reference evidence="2" key="1">
    <citation type="journal article" date="2020" name="Fungal Divers.">
        <title>Resolving the Mortierellaceae phylogeny through synthesis of multi-gene phylogenetics and phylogenomics.</title>
        <authorList>
            <person name="Vandepol N."/>
            <person name="Liber J."/>
            <person name="Desiro A."/>
            <person name="Na H."/>
            <person name="Kennedy M."/>
            <person name="Barry K."/>
            <person name="Grigoriev I.V."/>
            <person name="Miller A.N."/>
            <person name="O'Donnell K."/>
            <person name="Stajich J.E."/>
            <person name="Bonito G."/>
        </authorList>
    </citation>
    <scope>NUCLEOTIDE SEQUENCE</scope>
    <source>
        <strain evidence="2">NVP1</strain>
    </source>
</reference>
<protein>
    <submittedName>
        <fullName evidence="2">Uncharacterized protein</fullName>
    </submittedName>
</protein>